<sequence>MTTDACLRFRDNFWADDGRGFSVLNNKLASSIECTKELAEMLSVRACFEEEYAKSMANMLKACCNKHDSGSVRIAGERITHLSNVIVNSHSQLAFKIRTDIEPPVLAFRQVQKRLKKTAEAEFEKFTKALDKNMANVQKASNIYAAKCRELIQANEKASNNGGKDRTQDKAVHCRIEMEQAEAEYKAAIARLDKMQDSWEEKMREIADQIEKSEQDRIEITKQTLRSLTDIQFELFAFAANRAMDGMRRAVDLIDPAADNDNFVVSCRTGSEPPARVKFQSYFSAANNTDGNKTVLLRVKSSEALRSPSRAESAESLPLTASDRSNPAMEQQLAQLQVQNGQLLRELAELSEKSGTLSRSNTSSLTFARRAKQQVLTMLNDATRTKGRVYQHRSANDIRTIFGETTTKGRERRESEDYVEEFAFPNTPAPSPAAHTGMLRASSTGVLTNVRQTSNESMLQTIFPKEGEGMPPATLVKVNPLVDQQIEECVQRNGGQDGDSAEGTFLPASAFTPLLAVDVMHGLGLQQHDDAEPVTKSQEDSSSSARPLVSPLPNLRSVSIRRPNIRPLSVSGKIAGTARSASSIAPLEMGVEVSLLGAFDHEIARHSRTPSQNTAASDLDFPRHVRTSSQQSGASDLDIQRHTRTPSQLTGSDIEVSKHTRTPSQNSRHSIDVPTSPSSSTARSVPWIAPTTVRQHAPTPPYLLLSAPVEGSHAPLPYTFQRAGPSSAPIPSSTPLLPPSSSPPQQLPAAPLPLIPKLTTDQIKHASHLFLYDDILSIWTRRWCVAEGGLLWVFDQQDQAQSDSKPRSTINLKKAEVVSAEAGTEPLEGKEYVFTVLTSDPKRKLVLKAENQEDLRKWMEAVDGFQ</sequence>
<keyword evidence="3" id="KW-0597">Phosphoprotein</keyword>
<name>A0A0L0HM84_SPIPD</name>
<organism evidence="10 11">
    <name type="scientific">Spizellomyces punctatus (strain DAOM BR117)</name>
    <dbReference type="NCBI Taxonomy" id="645134"/>
    <lineage>
        <taxon>Eukaryota</taxon>
        <taxon>Fungi</taxon>
        <taxon>Fungi incertae sedis</taxon>
        <taxon>Chytridiomycota</taxon>
        <taxon>Chytridiomycota incertae sedis</taxon>
        <taxon>Chytridiomycetes</taxon>
        <taxon>Spizellomycetales</taxon>
        <taxon>Spizellomycetaceae</taxon>
        <taxon>Spizellomyces</taxon>
    </lineage>
</organism>
<dbReference type="eggNOG" id="KOG2398">
    <property type="taxonomic scope" value="Eukaryota"/>
</dbReference>
<keyword evidence="2" id="KW-0963">Cytoplasm</keyword>
<dbReference type="OMA" id="MHSPMMQ"/>
<dbReference type="STRING" id="645134.A0A0L0HM84"/>
<dbReference type="RefSeq" id="XP_016610064.1">
    <property type="nucleotide sequence ID" value="XM_016750814.1"/>
</dbReference>
<evidence type="ECO:0000256" key="4">
    <source>
        <dbReference type="ARBA" id="ARBA00023212"/>
    </source>
</evidence>
<evidence type="ECO:0000256" key="3">
    <source>
        <dbReference type="ARBA" id="ARBA00022553"/>
    </source>
</evidence>
<protein>
    <recommendedName>
        <fullName evidence="12">PH domain-containing protein</fullName>
    </recommendedName>
</protein>
<evidence type="ECO:0008006" key="12">
    <source>
        <dbReference type="Google" id="ProtNLM"/>
    </source>
</evidence>
<proteinExistence type="predicted"/>
<accession>A0A0L0HM84</accession>
<dbReference type="CDD" id="cd00821">
    <property type="entry name" value="PH"/>
    <property type="match status" value="1"/>
</dbReference>
<comment type="subcellular location">
    <subcellularLocation>
        <location evidence="1">Cytoplasm</location>
        <location evidence="1">Cytoskeleton</location>
    </subcellularLocation>
</comment>
<feature type="region of interest" description="Disordered" evidence="7">
    <location>
        <begin position="307"/>
        <end position="327"/>
    </location>
</feature>
<dbReference type="GO" id="GO:0005737">
    <property type="term" value="C:cytoplasm"/>
    <property type="evidence" value="ECO:0007669"/>
    <property type="project" value="TreeGrafter"/>
</dbReference>
<evidence type="ECO:0000313" key="10">
    <source>
        <dbReference type="EMBL" id="KND02025.1"/>
    </source>
</evidence>
<keyword evidence="11" id="KW-1185">Reference proteome</keyword>
<dbReference type="InterPro" id="IPR011993">
    <property type="entry name" value="PH-like_dom_sf"/>
</dbReference>
<dbReference type="GO" id="GO:0005886">
    <property type="term" value="C:plasma membrane"/>
    <property type="evidence" value="ECO:0007669"/>
    <property type="project" value="TreeGrafter"/>
</dbReference>
<dbReference type="SUPFAM" id="SSF103657">
    <property type="entry name" value="BAR/IMD domain-like"/>
    <property type="match status" value="1"/>
</dbReference>
<keyword evidence="4" id="KW-0206">Cytoskeleton</keyword>
<feature type="domain" description="PH" evidence="8">
    <location>
        <begin position="762"/>
        <end position="866"/>
    </location>
</feature>
<dbReference type="PANTHER" id="PTHR23065:SF7">
    <property type="entry name" value="NOSTRIN, ISOFORM H"/>
    <property type="match status" value="1"/>
</dbReference>
<dbReference type="VEuPathDB" id="FungiDB:SPPG_02529"/>
<feature type="coiled-coil region" evidence="6">
    <location>
        <begin position="164"/>
        <end position="223"/>
    </location>
</feature>
<dbReference type="Gene3D" id="2.30.29.30">
    <property type="entry name" value="Pleckstrin-homology domain (PH domain)/Phosphotyrosine-binding domain (PTB)"/>
    <property type="match status" value="1"/>
</dbReference>
<dbReference type="EMBL" id="KQ257453">
    <property type="protein sequence ID" value="KND02025.1"/>
    <property type="molecule type" value="Genomic_DNA"/>
</dbReference>
<dbReference type="InterPro" id="IPR001060">
    <property type="entry name" value="FCH_dom"/>
</dbReference>
<evidence type="ECO:0000259" key="8">
    <source>
        <dbReference type="PROSITE" id="PS50003"/>
    </source>
</evidence>
<dbReference type="PANTHER" id="PTHR23065">
    <property type="entry name" value="PROLINE-SERINE-THREONINE PHOSPHATASE INTERACTING PROTEIN 1"/>
    <property type="match status" value="1"/>
</dbReference>
<dbReference type="Gene3D" id="1.20.1270.60">
    <property type="entry name" value="Arfaptin homology (AH) domain/BAR domain"/>
    <property type="match status" value="1"/>
</dbReference>
<dbReference type="Pfam" id="PF00169">
    <property type="entry name" value="PH"/>
    <property type="match status" value="1"/>
</dbReference>
<dbReference type="InterPro" id="IPR031160">
    <property type="entry name" value="F_BAR_dom"/>
</dbReference>
<dbReference type="GeneID" id="27686108"/>
<dbReference type="Pfam" id="PF00611">
    <property type="entry name" value="FCH"/>
    <property type="match status" value="1"/>
</dbReference>
<evidence type="ECO:0000256" key="6">
    <source>
        <dbReference type="SAM" id="Coils"/>
    </source>
</evidence>
<dbReference type="PROSITE" id="PS51741">
    <property type="entry name" value="F_BAR"/>
    <property type="match status" value="1"/>
</dbReference>
<evidence type="ECO:0000313" key="11">
    <source>
        <dbReference type="Proteomes" id="UP000053201"/>
    </source>
</evidence>
<evidence type="ECO:0000256" key="1">
    <source>
        <dbReference type="ARBA" id="ARBA00004245"/>
    </source>
</evidence>
<dbReference type="Proteomes" id="UP000053201">
    <property type="component" value="Unassembled WGS sequence"/>
</dbReference>
<feature type="compositionally biased region" description="Polar residues" evidence="7">
    <location>
        <begin position="662"/>
        <end position="683"/>
    </location>
</feature>
<feature type="domain" description="F-BAR" evidence="9">
    <location>
        <begin position="7"/>
        <end position="259"/>
    </location>
</feature>
<dbReference type="SUPFAM" id="SSF50729">
    <property type="entry name" value="PH domain-like"/>
    <property type="match status" value="1"/>
</dbReference>
<feature type="region of interest" description="Disordered" evidence="7">
    <location>
        <begin position="530"/>
        <end position="555"/>
    </location>
</feature>
<feature type="region of interest" description="Disordered" evidence="7">
    <location>
        <begin position="606"/>
        <end position="685"/>
    </location>
</feature>
<gene>
    <name evidence="10" type="ORF">SPPG_02529</name>
</gene>
<dbReference type="SMART" id="SM00233">
    <property type="entry name" value="PH"/>
    <property type="match status" value="1"/>
</dbReference>
<dbReference type="InterPro" id="IPR001849">
    <property type="entry name" value="PH_domain"/>
</dbReference>
<evidence type="ECO:0000256" key="7">
    <source>
        <dbReference type="SAM" id="MobiDB-lite"/>
    </source>
</evidence>
<dbReference type="InterPro" id="IPR027267">
    <property type="entry name" value="AH/BAR_dom_sf"/>
</dbReference>
<dbReference type="InParanoid" id="A0A0L0HM84"/>
<dbReference type="AlphaFoldDB" id="A0A0L0HM84"/>
<feature type="compositionally biased region" description="Pro residues" evidence="7">
    <location>
        <begin position="736"/>
        <end position="749"/>
    </location>
</feature>
<keyword evidence="5 6" id="KW-0175">Coiled coil</keyword>
<evidence type="ECO:0000259" key="9">
    <source>
        <dbReference type="PROSITE" id="PS51741"/>
    </source>
</evidence>
<feature type="compositionally biased region" description="Basic and acidic residues" evidence="7">
    <location>
        <begin position="530"/>
        <end position="539"/>
    </location>
</feature>
<feature type="region of interest" description="Disordered" evidence="7">
    <location>
        <begin position="717"/>
        <end position="749"/>
    </location>
</feature>
<feature type="compositionally biased region" description="Low complexity" evidence="7">
    <location>
        <begin position="725"/>
        <end position="735"/>
    </location>
</feature>
<reference evidence="10 11" key="1">
    <citation type="submission" date="2009-08" db="EMBL/GenBank/DDBJ databases">
        <title>The Genome Sequence of Spizellomyces punctatus strain DAOM BR117.</title>
        <authorList>
            <consortium name="The Broad Institute Genome Sequencing Platform"/>
            <person name="Russ C."/>
            <person name="Cuomo C."/>
            <person name="Shea T."/>
            <person name="Young S.K."/>
            <person name="Zeng Q."/>
            <person name="Koehrsen M."/>
            <person name="Haas B."/>
            <person name="Borodovsky M."/>
            <person name="Guigo R."/>
            <person name="Alvarado L."/>
            <person name="Berlin A."/>
            <person name="Bochicchio J."/>
            <person name="Borenstein D."/>
            <person name="Chapman S."/>
            <person name="Chen Z."/>
            <person name="Engels R."/>
            <person name="Freedman E."/>
            <person name="Gellesch M."/>
            <person name="Goldberg J."/>
            <person name="Griggs A."/>
            <person name="Gujja S."/>
            <person name="Heiman D."/>
            <person name="Hepburn T."/>
            <person name="Howarth C."/>
            <person name="Jen D."/>
            <person name="Larson L."/>
            <person name="Lewis B."/>
            <person name="Mehta T."/>
            <person name="Park D."/>
            <person name="Pearson M."/>
            <person name="Roberts A."/>
            <person name="Saif S."/>
            <person name="Shenoy N."/>
            <person name="Sisk P."/>
            <person name="Stolte C."/>
            <person name="Sykes S."/>
            <person name="Thomson T."/>
            <person name="Walk T."/>
            <person name="White J."/>
            <person name="Yandava C."/>
            <person name="Burger G."/>
            <person name="Gray M.W."/>
            <person name="Holland P.W.H."/>
            <person name="King N."/>
            <person name="Lang F.B.F."/>
            <person name="Roger A.J."/>
            <person name="Ruiz-Trillo I."/>
            <person name="Lander E."/>
            <person name="Nusbaum C."/>
        </authorList>
    </citation>
    <scope>NUCLEOTIDE SEQUENCE [LARGE SCALE GENOMIC DNA]</scope>
    <source>
        <strain evidence="10 11">DAOM BR117</strain>
    </source>
</reference>
<dbReference type="GO" id="GO:0043226">
    <property type="term" value="C:organelle"/>
    <property type="evidence" value="ECO:0007669"/>
    <property type="project" value="UniProtKB-ARBA"/>
</dbReference>
<evidence type="ECO:0000256" key="5">
    <source>
        <dbReference type="PROSITE-ProRule" id="PRU01077"/>
    </source>
</evidence>
<dbReference type="OrthoDB" id="19092at2759"/>
<dbReference type="PROSITE" id="PS50003">
    <property type="entry name" value="PH_DOMAIN"/>
    <property type="match status" value="1"/>
</dbReference>
<evidence type="ECO:0000256" key="2">
    <source>
        <dbReference type="ARBA" id="ARBA00022490"/>
    </source>
</evidence>